<organism evidence="2 3">
    <name type="scientific">Lampropedia aestuarii</name>
    <dbReference type="NCBI Taxonomy" id="2562762"/>
    <lineage>
        <taxon>Bacteria</taxon>
        <taxon>Pseudomonadati</taxon>
        <taxon>Pseudomonadota</taxon>
        <taxon>Betaproteobacteria</taxon>
        <taxon>Burkholderiales</taxon>
        <taxon>Comamonadaceae</taxon>
        <taxon>Lampropedia</taxon>
    </lineage>
</organism>
<name>A0A4S5BV35_9BURK</name>
<keyword evidence="3" id="KW-1185">Reference proteome</keyword>
<comment type="caution">
    <text evidence="2">The sequence shown here is derived from an EMBL/GenBank/DDBJ whole genome shotgun (WGS) entry which is preliminary data.</text>
</comment>
<dbReference type="EMBL" id="SSWX01000001">
    <property type="protein sequence ID" value="THJ36570.1"/>
    <property type="molecule type" value="Genomic_DNA"/>
</dbReference>
<dbReference type="Gene3D" id="3.40.50.2300">
    <property type="match status" value="1"/>
</dbReference>
<dbReference type="InterPro" id="IPR016919">
    <property type="entry name" value="UCP029416_PTP"/>
</dbReference>
<sequence length="109" mass="12742">MQRILFLCSQNRLRSPTAEHVFAQYDGLECDSAGLHESADVYLHPEQLQWADLIFVMERAHRSKLLKKFKNHLNGQRIISLDIADNYDYLEPALIELLKAKVTPHLRRQ</sequence>
<dbReference type="InterPro" id="IPR023485">
    <property type="entry name" value="Ptyr_pPase"/>
</dbReference>
<evidence type="ECO:0000259" key="1">
    <source>
        <dbReference type="SMART" id="SM00226"/>
    </source>
</evidence>
<feature type="domain" description="Phosphotyrosine protein phosphatase I" evidence="1">
    <location>
        <begin position="2"/>
        <end position="100"/>
    </location>
</feature>
<dbReference type="Proteomes" id="UP000306236">
    <property type="component" value="Unassembled WGS sequence"/>
</dbReference>
<dbReference type="OrthoDB" id="7210484at2"/>
<protein>
    <submittedName>
        <fullName evidence="2">Phosphotyrosine protein phosphatase</fullName>
    </submittedName>
</protein>
<evidence type="ECO:0000313" key="3">
    <source>
        <dbReference type="Proteomes" id="UP000306236"/>
    </source>
</evidence>
<evidence type="ECO:0000313" key="2">
    <source>
        <dbReference type="EMBL" id="THJ36570.1"/>
    </source>
</evidence>
<dbReference type="InterPro" id="IPR036196">
    <property type="entry name" value="Ptyr_pPase_sf"/>
</dbReference>
<dbReference type="RefSeq" id="WP_136404829.1">
    <property type="nucleotide sequence ID" value="NZ_JARXRQ010000024.1"/>
</dbReference>
<accession>A0A4S5BV35</accession>
<gene>
    <name evidence="2" type="ORF">E8K88_01365</name>
</gene>
<proteinExistence type="predicted"/>
<dbReference type="SMART" id="SM00226">
    <property type="entry name" value="LMWPc"/>
    <property type="match status" value="1"/>
</dbReference>
<dbReference type="PIRSF" id="PIRSF029416">
    <property type="entry name" value="UCP029416_PTP"/>
    <property type="match status" value="1"/>
</dbReference>
<dbReference type="SUPFAM" id="SSF52788">
    <property type="entry name" value="Phosphotyrosine protein phosphatases I"/>
    <property type="match status" value="1"/>
</dbReference>
<reference evidence="2 3" key="1">
    <citation type="submission" date="2019-04" db="EMBL/GenBank/DDBJ databases">
        <title>Lampropedia sp YIM MLB12 draf genome.</title>
        <authorList>
            <person name="Wang Y.-X."/>
        </authorList>
    </citation>
    <scope>NUCLEOTIDE SEQUENCE [LARGE SCALE GENOMIC DNA]</scope>
    <source>
        <strain evidence="2 3">YIM MLB12</strain>
    </source>
</reference>
<dbReference type="AlphaFoldDB" id="A0A4S5BV35"/>